<keyword evidence="5 11" id="KW-0863">Zinc-finger</keyword>
<accession>A0A9D2Y7P0</accession>
<dbReference type="PANTHER" id="PTHR24394">
    <property type="entry name" value="ZINC FINGER PROTEIN"/>
    <property type="match status" value="1"/>
</dbReference>
<dbReference type="FunFam" id="3.30.160.60:FF:000053">
    <property type="entry name" value="zinc finger protein 182 isoform X1"/>
    <property type="match status" value="1"/>
</dbReference>
<evidence type="ECO:0000313" key="14">
    <source>
        <dbReference type="EMBL" id="KAF7214309.1"/>
    </source>
</evidence>
<evidence type="ECO:0000256" key="5">
    <source>
        <dbReference type="ARBA" id="ARBA00022771"/>
    </source>
</evidence>
<dbReference type="Pfam" id="PF00096">
    <property type="entry name" value="zf-C2H2"/>
    <property type="match status" value="6"/>
</dbReference>
<feature type="domain" description="C2H2-type" evidence="13">
    <location>
        <begin position="240"/>
        <end position="267"/>
    </location>
</feature>
<dbReference type="GO" id="GO:0008270">
    <property type="term" value="F:zinc ion binding"/>
    <property type="evidence" value="ECO:0007669"/>
    <property type="project" value="UniProtKB-KW"/>
</dbReference>
<feature type="compositionally biased region" description="Basic and acidic residues" evidence="12">
    <location>
        <begin position="156"/>
        <end position="165"/>
    </location>
</feature>
<name>A0A9D2Y7P0_NOTFU</name>
<dbReference type="GO" id="GO:0003677">
    <property type="term" value="F:DNA binding"/>
    <property type="evidence" value="ECO:0007669"/>
    <property type="project" value="UniProtKB-KW"/>
</dbReference>
<evidence type="ECO:0000256" key="10">
    <source>
        <dbReference type="ARBA" id="ARBA00023242"/>
    </source>
</evidence>
<dbReference type="GO" id="GO:0000122">
    <property type="term" value="P:negative regulation of transcription by RNA polymerase II"/>
    <property type="evidence" value="ECO:0007669"/>
    <property type="project" value="UniProtKB-ARBA"/>
</dbReference>
<keyword evidence="8" id="KW-0238">DNA-binding</keyword>
<keyword evidence="3" id="KW-0479">Metal-binding</keyword>
<feature type="non-terminal residue" evidence="14">
    <location>
        <position position="377"/>
    </location>
</feature>
<dbReference type="PROSITE" id="PS00028">
    <property type="entry name" value="ZINC_FINGER_C2H2_1"/>
    <property type="match status" value="6"/>
</dbReference>
<evidence type="ECO:0000256" key="4">
    <source>
        <dbReference type="ARBA" id="ARBA00022737"/>
    </source>
</evidence>
<feature type="domain" description="C2H2-type" evidence="13">
    <location>
        <begin position="212"/>
        <end position="239"/>
    </location>
</feature>
<keyword evidence="7" id="KW-0805">Transcription regulation</keyword>
<feature type="domain" description="C2H2-type" evidence="13">
    <location>
        <begin position="268"/>
        <end position="295"/>
    </location>
</feature>
<feature type="domain" description="C2H2-type" evidence="13">
    <location>
        <begin position="324"/>
        <end position="351"/>
    </location>
</feature>
<dbReference type="GO" id="GO:0005634">
    <property type="term" value="C:nucleus"/>
    <property type="evidence" value="ECO:0007669"/>
    <property type="project" value="UniProtKB-SubCell"/>
</dbReference>
<evidence type="ECO:0000313" key="15">
    <source>
        <dbReference type="Proteomes" id="UP000822369"/>
    </source>
</evidence>
<sequence length="377" mass="42901">FPAAVQLVVLVKEEAFEELNAGVDQQDPEHFHIKEEQEELLTSLEGEQLNLMEIDDARFSFTSVSIKSEDDEEKPMFSQLHQQQIEDKHIPTSSSADQIKAETSERVETRRTPDLNPHEQTDSSDTEVSGDEENDDEDSELADSGPETGERDDDWNESRSSKTDVKWSLQKHVRVTNHSAIRSSGCLINNKLVKVTQRVDSCRKGRIKLKSYICDDCGKVFRDKSTLIAHIRVHTGQKPFACELCEQRFRQKSTLTIHMRVHTGQKPFACELCEQRFSHKTSLNNHMRIHTGEKPFACKICGQKFAQKTSFNGHMTVHTGQKPFVCELCGQSFSQKATLNRHMIVHSGEKPFDCELCGQKFSRKASLKNHMSVHTGQ</sequence>
<keyword evidence="10" id="KW-0539">Nucleus</keyword>
<dbReference type="Gene3D" id="3.30.160.60">
    <property type="entry name" value="Classic Zinc Finger"/>
    <property type="match status" value="6"/>
</dbReference>
<feature type="non-terminal residue" evidence="14">
    <location>
        <position position="1"/>
    </location>
</feature>
<comment type="caution">
    <text evidence="14">The sequence shown here is derived from an EMBL/GenBank/DDBJ whole genome shotgun (WGS) entry which is preliminary data.</text>
</comment>
<dbReference type="AlphaFoldDB" id="A0A9D2Y7P0"/>
<comment type="subcellular location">
    <subcellularLocation>
        <location evidence="1">Nucleus</location>
    </subcellularLocation>
</comment>
<dbReference type="PROSITE" id="PS50157">
    <property type="entry name" value="ZINC_FINGER_C2H2_2"/>
    <property type="match status" value="6"/>
</dbReference>
<dbReference type="Proteomes" id="UP000822369">
    <property type="component" value="Chromosome 10"/>
</dbReference>
<dbReference type="SUPFAM" id="SSF57667">
    <property type="entry name" value="beta-beta-alpha zinc fingers"/>
    <property type="match status" value="3"/>
</dbReference>
<dbReference type="GO" id="GO:0042802">
    <property type="term" value="F:identical protein binding"/>
    <property type="evidence" value="ECO:0007669"/>
    <property type="project" value="UniProtKB-ARBA"/>
</dbReference>
<dbReference type="FunFam" id="3.30.160.60:FF:001573">
    <property type="entry name" value="Zinc finger protein 407"/>
    <property type="match status" value="1"/>
</dbReference>
<dbReference type="GO" id="GO:0000981">
    <property type="term" value="F:DNA-binding transcription factor activity, RNA polymerase II-specific"/>
    <property type="evidence" value="ECO:0007669"/>
    <property type="project" value="TreeGrafter"/>
</dbReference>
<dbReference type="GO" id="GO:0045595">
    <property type="term" value="P:regulation of cell differentiation"/>
    <property type="evidence" value="ECO:0007669"/>
    <property type="project" value="UniProtKB-ARBA"/>
</dbReference>
<evidence type="ECO:0000256" key="3">
    <source>
        <dbReference type="ARBA" id="ARBA00022723"/>
    </source>
</evidence>
<protein>
    <submittedName>
        <fullName evidence="14">Zinc finger protein 568-like</fullName>
    </submittedName>
</protein>
<evidence type="ECO:0000256" key="11">
    <source>
        <dbReference type="PROSITE-ProRule" id="PRU00042"/>
    </source>
</evidence>
<proteinExistence type="inferred from homology"/>
<keyword evidence="6" id="KW-0862">Zinc</keyword>
<feature type="region of interest" description="Disordered" evidence="12">
    <location>
        <begin position="67"/>
        <end position="167"/>
    </location>
</feature>
<dbReference type="FunFam" id="3.30.160.60:FF:000624">
    <property type="entry name" value="zinc finger protein 697"/>
    <property type="match status" value="1"/>
</dbReference>
<evidence type="ECO:0000256" key="12">
    <source>
        <dbReference type="SAM" id="MobiDB-lite"/>
    </source>
</evidence>
<evidence type="ECO:0000259" key="13">
    <source>
        <dbReference type="PROSITE" id="PS50157"/>
    </source>
</evidence>
<evidence type="ECO:0000256" key="7">
    <source>
        <dbReference type="ARBA" id="ARBA00023015"/>
    </source>
</evidence>
<comment type="similarity">
    <text evidence="2">Belongs to the krueppel C2H2-type zinc-finger protein family.</text>
</comment>
<reference evidence="14" key="1">
    <citation type="submission" date="2020-03" db="EMBL/GenBank/DDBJ databases">
        <title>Intra-Species Differences in Population Size shape Life History and Genome Evolution.</title>
        <authorList>
            <person name="Willemsen D."/>
            <person name="Cui R."/>
            <person name="Valenzano D.R."/>
        </authorList>
    </citation>
    <scope>NUCLEOTIDE SEQUENCE</scope>
    <source>
        <strain evidence="14">GRZ</strain>
        <tissue evidence="14">Whole</tissue>
    </source>
</reference>
<gene>
    <name evidence="14" type="ORF">G4P62_018017</name>
</gene>
<evidence type="ECO:0000256" key="1">
    <source>
        <dbReference type="ARBA" id="ARBA00004123"/>
    </source>
</evidence>
<feature type="compositionally biased region" description="Acidic residues" evidence="12">
    <location>
        <begin position="122"/>
        <end position="141"/>
    </location>
</feature>
<dbReference type="SMART" id="SM00355">
    <property type="entry name" value="ZnF_C2H2"/>
    <property type="match status" value="6"/>
</dbReference>
<dbReference type="EMBL" id="JAAVVJ010000010">
    <property type="protein sequence ID" value="KAF7214309.1"/>
    <property type="molecule type" value="Genomic_DNA"/>
</dbReference>
<dbReference type="FunFam" id="3.30.160.60:FF:000508">
    <property type="entry name" value="Myeloid zinc finger 1"/>
    <property type="match status" value="1"/>
</dbReference>
<organism evidence="14 15">
    <name type="scientific">Nothobranchius furzeri</name>
    <name type="common">Turquoise killifish</name>
    <dbReference type="NCBI Taxonomy" id="105023"/>
    <lineage>
        <taxon>Eukaryota</taxon>
        <taxon>Metazoa</taxon>
        <taxon>Chordata</taxon>
        <taxon>Craniata</taxon>
        <taxon>Vertebrata</taxon>
        <taxon>Euteleostomi</taxon>
        <taxon>Actinopterygii</taxon>
        <taxon>Neopterygii</taxon>
        <taxon>Teleostei</taxon>
        <taxon>Neoteleostei</taxon>
        <taxon>Acanthomorphata</taxon>
        <taxon>Ovalentaria</taxon>
        <taxon>Atherinomorphae</taxon>
        <taxon>Cyprinodontiformes</taxon>
        <taxon>Nothobranchiidae</taxon>
        <taxon>Nothobranchius</taxon>
    </lineage>
</organism>
<evidence type="ECO:0000256" key="6">
    <source>
        <dbReference type="ARBA" id="ARBA00022833"/>
    </source>
</evidence>
<feature type="domain" description="C2H2-type" evidence="13">
    <location>
        <begin position="352"/>
        <end position="377"/>
    </location>
</feature>
<feature type="domain" description="C2H2-type" evidence="13">
    <location>
        <begin position="296"/>
        <end position="323"/>
    </location>
</feature>
<dbReference type="PANTHER" id="PTHR24394:SF48">
    <property type="entry name" value="ZINC FINGER PROTEIN 771"/>
    <property type="match status" value="1"/>
</dbReference>
<dbReference type="InterPro" id="IPR036236">
    <property type="entry name" value="Znf_C2H2_sf"/>
</dbReference>
<keyword evidence="9" id="KW-0804">Transcription</keyword>
<dbReference type="InterPro" id="IPR013087">
    <property type="entry name" value="Znf_C2H2_type"/>
</dbReference>
<evidence type="ECO:0000256" key="8">
    <source>
        <dbReference type="ARBA" id="ARBA00023125"/>
    </source>
</evidence>
<evidence type="ECO:0000256" key="2">
    <source>
        <dbReference type="ARBA" id="ARBA00006991"/>
    </source>
</evidence>
<evidence type="ECO:0000256" key="9">
    <source>
        <dbReference type="ARBA" id="ARBA00023163"/>
    </source>
</evidence>
<keyword evidence="4" id="KW-0677">Repeat</keyword>
<feature type="compositionally biased region" description="Basic and acidic residues" evidence="12">
    <location>
        <begin position="99"/>
        <end position="121"/>
    </location>
</feature>
<dbReference type="FunFam" id="3.30.160.60:FF:000912">
    <property type="entry name" value="Zinc finger protein 660"/>
    <property type="match status" value="2"/>
</dbReference>